<feature type="domain" description="Sm" evidence="10">
    <location>
        <begin position="47"/>
        <end position="129"/>
    </location>
</feature>
<dbReference type="InterPro" id="IPR001163">
    <property type="entry name" value="Sm_dom_euk/arc"/>
</dbReference>
<name>A0ABQ0CGQ3_9HYPO</name>
<keyword evidence="4" id="KW-0963">Cytoplasm</keyword>
<dbReference type="InterPro" id="IPR027248">
    <property type="entry name" value="Sm_D2"/>
</dbReference>
<protein>
    <recommendedName>
        <fullName evidence="9">Small nuclear ribonucleoprotein Sm D2</fullName>
        <shortName evidence="9">Sm-D2</shortName>
    </recommendedName>
    <alternativeName>
        <fullName evidence="9">snRNP core protein D2</fullName>
    </alternativeName>
</protein>
<evidence type="ECO:0000256" key="5">
    <source>
        <dbReference type="ARBA" id="ARBA00022664"/>
    </source>
</evidence>
<evidence type="ECO:0000256" key="7">
    <source>
        <dbReference type="ARBA" id="ARBA00023242"/>
    </source>
</evidence>
<dbReference type="PROSITE" id="PS52002">
    <property type="entry name" value="SM"/>
    <property type="match status" value="1"/>
</dbReference>
<keyword evidence="7 9" id="KW-0539">Nucleus</keyword>
<evidence type="ECO:0000313" key="11">
    <source>
        <dbReference type="EMBL" id="GAB0132612.1"/>
    </source>
</evidence>
<accession>A0ABQ0CGQ3</accession>
<proteinExistence type="inferred from homology"/>
<dbReference type="InterPro" id="IPR047575">
    <property type="entry name" value="Sm"/>
</dbReference>
<dbReference type="SUPFAM" id="SSF50182">
    <property type="entry name" value="Sm-like ribonucleoproteins"/>
    <property type="match status" value="1"/>
</dbReference>
<sequence>MADPKIQYVYVLGEENTRPHSVSPPIPSSSEYEIAELEEHEFTSGPLSILQTAVRSHTQVLISIRNNRKLLARVKAFDRHCNMVLENVKEMWTETPRLADGKKGRPVNKDRFISKMFLRGDSVILVLLS</sequence>
<evidence type="ECO:0000256" key="9">
    <source>
        <dbReference type="RuleBase" id="RU365051"/>
    </source>
</evidence>
<dbReference type="Pfam" id="PF01423">
    <property type="entry name" value="LSM"/>
    <property type="match status" value="1"/>
</dbReference>
<evidence type="ECO:0000256" key="8">
    <source>
        <dbReference type="ARBA" id="ARBA00023274"/>
    </source>
</evidence>
<organism evidence="11 12">
    <name type="scientific">Epichloe bromicola</name>
    <dbReference type="NCBI Taxonomy" id="79588"/>
    <lineage>
        <taxon>Eukaryota</taxon>
        <taxon>Fungi</taxon>
        <taxon>Dikarya</taxon>
        <taxon>Ascomycota</taxon>
        <taxon>Pezizomycotina</taxon>
        <taxon>Sordariomycetes</taxon>
        <taxon>Hypocreomycetidae</taxon>
        <taxon>Hypocreales</taxon>
        <taxon>Clavicipitaceae</taxon>
        <taxon>Epichloe</taxon>
    </lineage>
</organism>
<evidence type="ECO:0000256" key="1">
    <source>
        <dbReference type="ARBA" id="ARBA00004123"/>
    </source>
</evidence>
<comment type="caution">
    <text evidence="11">The sequence shown here is derived from an EMBL/GenBank/DDBJ whole genome shotgun (WGS) entry which is preliminary data.</text>
</comment>
<dbReference type="Gene3D" id="2.30.30.100">
    <property type="match status" value="1"/>
</dbReference>
<dbReference type="SMART" id="SM00651">
    <property type="entry name" value="Sm"/>
    <property type="match status" value="1"/>
</dbReference>
<evidence type="ECO:0000256" key="4">
    <source>
        <dbReference type="ARBA" id="ARBA00022490"/>
    </source>
</evidence>
<dbReference type="Proteomes" id="UP001562357">
    <property type="component" value="Unassembled WGS sequence"/>
</dbReference>
<reference evidence="12" key="1">
    <citation type="submission" date="2024-06" db="EMBL/GenBank/DDBJ databases">
        <title>Draft Genome Sequences of Epichloe bromicola Strains Isolated from Elymus ciliaris.</title>
        <authorList>
            <consortium name="Epichloe bromicola genome sequencing consortium"/>
            <person name="Miura A."/>
            <person name="Imano S."/>
            <person name="Ashida A."/>
            <person name="Sato I."/>
            <person name="Chiba S."/>
            <person name="Tanaka A."/>
            <person name="Camagna M."/>
            <person name="Takemoto D."/>
        </authorList>
    </citation>
    <scope>NUCLEOTIDE SEQUENCE [LARGE SCALE GENOMIC DNA]</scope>
    <source>
        <strain evidence="12">DP</strain>
    </source>
</reference>
<evidence type="ECO:0000256" key="6">
    <source>
        <dbReference type="ARBA" id="ARBA00023187"/>
    </source>
</evidence>
<evidence type="ECO:0000313" key="12">
    <source>
        <dbReference type="Proteomes" id="UP001562357"/>
    </source>
</evidence>
<dbReference type="PANTHER" id="PTHR12777">
    <property type="entry name" value="SMALL NUCLEAR RIBONUCLEOPROTEIN SM D2"/>
    <property type="match status" value="1"/>
</dbReference>
<keyword evidence="6 9" id="KW-0508">mRNA splicing</keyword>
<evidence type="ECO:0000256" key="2">
    <source>
        <dbReference type="ARBA" id="ARBA00004514"/>
    </source>
</evidence>
<gene>
    <name evidence="11" type="primary">g1042</name>
    <name evidence="11" type="ORF">EsDP_00001042</name>
</gene>
<keyword evidence="5 9" id="KW-0507">mRNA processing</keyword>
<keyword evidence="12" id="KW-1185">Reference proteome</keyword>
<evidence type="ECO:0000256" key="3">
    <source>
        <dbReference type="ARBA" id="ARBA00008146"/>
    </source>
</evidence>
<dbReference type="CDD" id="cd01720">
    <property type="entry name" value="Sm_D2"/>
    <property type="match status" value="1"/>
</dbReference>
<dbReference type="InterPro" id="IPR010920">
    <property type="entry name" value="LSM_dom_sf"/>
</dbReference>
<comment type="subcellular location">
    <subcellularLocation>
        <location evidence="2">Cytoplasm</location>
        <location evidence="2">Cytosol</location>
    </subcellularLocation>
    <subcellularLocation>
        <location evidence="1 9">Nucleus</location>
    </subcellularLocation>
</comment>
<dbReference type="EMBL" id="BAAFGZ010000021">
    <property type="protein sequence ID" value="GAB0132612.1"/>
    <property type="molecule type" value="Genomic_DNA"/>
</dbReference>
<comment type="similarity">
    <text evidence="3 9">Belongs to the snRNP core protein family.</text>
</comment>
<evidence type="ECO:0000259" key="10">
    <source>
        <dbReference type="PROSITE" id="PS52002"/>
    </source>
</evidence>
<keyword evidence="8 9" id="KW-0687">Ribonucleoprotein</keyword>